<reference evidence="7 8" key="1">
    <citation type="submission" date="2014-03" db="EMBL/GenBank/DDBJ databases">
        <title>Draft Genome Sequences of Four Burkholderia Strains.</title>
        <authorList>
            <person name="Liu X.Y."/>
            <person name="Li C.X."/>
            <person name="Xu J.H."/>
        </authorList>
    </citation>
    <scope>NUCLEOTIDE SEQUENCE [LARGE SCALE GENOMIC DNA]</scope>
    <source>
        <strain evidence="7 8">DSM 50014</strain>
    </source>
</reference>
<dbReference type="InterPro" id="IPR015424">
    <property type="entry name" value="PyrdxlP-dep_Trfase"/>
</dbReference>
<dbReference type="Gene3D" id="1.10.10.10">
    <property type="entry name" value="Winged helix-like DNA-binding domain superfamily/Winged helix DNA-binding domain"/>
    <property type="match status" value="1"/>
</dbReference>
<dbReference type="GO" id="GO:0003677">
    <property type="term" value="F:DNA binding"/>
    <property type="evidence" value="ECO:0007669"/>
    <property type="project" value="UniProtKB-KW"/>
</dbReference>
<comment type="similarity">
    <text evidence="1">In the C-terminal section; belongs to the class-I pyridoxal-phosphate-dependent aminotransferase family.</text>
</comment>
<dbReference type="SUPFAM" id="SSF53383">
    <property type="entry name" value="PLP-dependent transferases"/>
    <property type="match status" value="1"/>
</dbReference>
<dbReference type="SMART" id="SM00345">
    <property type="entry name" value="HTH_GNTR"/>
    <property type="match status" value="1"/>
</dbReference>
<name>A0A069PCJ9_9BURK</name>
<dbReference type="CDD" id="cd07377">
    <property type="entry name" value="WHTH_GntR"/>
    <property type="match status" value="1"/>
</dbReference>
<evidence type="ECO:0000256" key="1">
    <source>
        <dbReference type="ARBA" id="ARBA00005384"/>
    </source>
</evidence>
<dbReference type="Proteomes" id="UP000027466">
    <property type="component" value="Unassembled WGS sequence"/>
</dbReference>
<dbReference type="PROSITE" id="PS50949">
    <property type="entry name" value="HTH_GNTR"/>
    <property type="match status" value="1"/>
</dbReference>
<keyword evidence="2" id="KW-0663">Pyridoxal phosphate</keyword>
<dbReference type="PANTHER" id="PTHR46577:SF2">
    <property type="entry name" value="TRANSCRIPTIONAL REGULATORY PROTEIN"/>
    <property type="match status" value="1"/>
</dbReference>
<dbReference type="CDD" id="cd00609">
    <property type="entry name" value="AAT_like"/>
    <property type="match status" value="1"/>
</dbReference>
<dbReference type="InterPro" id="IPR015421">
    <property type="entry name" value="PyrdxlP-dep_Trfase_major"/>
</dbReference>
<evidence type="ECO:0000256" key="2">
    <source>
        <dbReference type="ARBA" id="ARBA00022898"/>
    </source>
</evidence>
<keyword evidence="8" id="KW-1185">Reference proteome</keyword>
<keyword evidence="3" id="KW-0805">Transcription regulation</keyword>
<evidence type="ECO:0000313" key="7">
    <source>
        <dbReference type="EMBL" id="KDR38355.1"/>
    </source>
</evidence>
<dbReference type="AlphaFoldDB" id="A0A069PCJ9"/>
<comment type="caution">
    <text evidence="7">The sequence shown here is derived from an EMBL/GenBank/DDBJ whole genome shotgun (WGS) entry which is preliminary data.</text>
</comment>
<sequence>MSTSMKSAKDDDASRVSTVMRTIRERIAGRSLAPGARLPSIREMAARAGVSKTTVVDAYDRLAAEGLIASRRGSGFFVAGHAPPLELAQLGPQLDREVDPLWITRQSLEDGPQLLKPGCGWMPSSWMPEEAIRRALRAIARDPAAPLSDYGSPLGLPALRRQLGLRLAQHGADASPQQIVLTDSGSHALDLLCRFLLEAGDTVVVDDPCYFNFQAMLRAHRVRVVGVPFTPSGPDLAHFERVLAEHRPRLYLTNAAIHNPTGATLSAPVAHRVLKLAEEHDLLIIEDDIFADFEREPAPRLAAFDGLRRVAVIGSFSKTLSAAARCGFIAVRPDWVEPLVDLKLATSFGNSPLTSALVLRLLLDGTYRRHLEAMHARLADAMSVAVKRLTGLGLDIWHSPRAGMFVWARLPGGLDAAAVARHALAEDVVLAPGNVFSVSQTAAGFLRFNVSQCTRPKIYETLERSMQRCRT</sequence>
<gene>
    <name evidence="7" type="ORF">BG61_41230</name>
</gene>
<accession>A0A069PCJ9</accession>
<dbReference type="STRING" id="60547.GCA_000751215_05229"/>
<evidence type="ECO:0000259" key="6">
    <source>
        <dbReference type="PROSITE" id="PS50949"/>
    </source>
</evidence>
<feature type="domain" description="HTH gntR-type" evidence="6">
    <location>
        <begin position="13"/>
        <end position="81"/>
    </location>
</feature>
<dbReference type="InterPro" id="IPR036388">
    <property type="entry name" value="WH-like_DNA-bd_sf"/>
</dbReference>
<dbReference type="InterPro" id="IPR051446">
    <property type="entry name" value="HTH_trans_reg/aminotransferase"/>
</dbReference>
<evidence type="ECO:0000313" key="8">
    <source>
        <dbReference type="Proteomes" id="UP000027466"/>
    </source>
</evidence>
<dbReference type="InterPro" id="IPR036390">
    <property type="entry name" value="WH_DNA-bd_sf"/>
</dbReference>
<dbReference type="Pfam" id="PF00392">
    <property type="entry name" value="GntR"/>
    <property type="match status" value="1"/>
</dbReference>
<dbReference type="SUPFAM" id="SSF46785">
    <property type="entry name" value="Winged helix' DNA-binding domain"/>
    <property type="match status" value="1"/>
</dbReference>
<evidence type="ECO:0000256" key="5">
    <source>
        <dbReference type="ARBA" id="ARBA00023163"/>
    </source>
</evidence>
<evidence type="ECO:0000256" key="3">
    <source>
        <dbReference type="ARBA" id="ARBA00023015"/>
    </source>
</evidence>
<keyword evidence="5" id="KW-0804">Transcription</keyword>
<dbReference type="Pfam" id="PF00155">
    <property type="entry name" value="Aminotran_1_2"/>
    <property type="match status" value="1"/>
</dbReference>
<dbReference type="PRINTS" id="PR00035">
    <property type="entry name" value="HTHGNTR"/>
</dbReference>
<dbReference type="InterPro" id="IPR015422">
    <property type="entry name" value="PyrdxlP-dep_Trfase_small"/>
</dbReference>
<evidence type="ECO:0000256" key="4">
    <source>
        <dbReference type="ARBA" id="ARBA00023125"/>
    </source>
</evidence>
<keyword evidence="4" id="KW-0238">DNA-binding</keyword>
<dbReference type="GO" id="GO:0003700">
    <property type="term" value="F:DNA-binding transcription factor activity"/>
    <property type="evidence" value="ECO:0007669"/>
    <property type="project" value="InterPro"/>
</dbReference>
<dbReference type="EMBL" id="JFHC01000093">
    <property type="protein sequence ID" value="KDR38355.1"/>
    <property type="molecule type" value="Genomic_DNA"/>
</dbReference>
<dbReference type="GO" id="GO:0030170">
    <property type="term" value="F:pyridoxal phosphate binding"/>
    <property type="evidence" value="ECO:0007669"/>
    <property type="project" value="InterPro"/>
</dbReference>
<dbReference type="InterPro" id="IPR000524">
    <property type="entry name" value="Tscrpt_reg_HTH_GntR"/>
</dbReference>
<protein>
    <submittedName>
        <fullName evidence="7">GntR family transcriptional regulator</fullName>
    </submittedName>
</protein>
<proteinExistence type="inferred from homology"/>
<dbReference type="Gene3D" id="3.40.640.10">
    <property type="entry name" value="Type I PLP-dependent aspartate aminotransferase-like (Major domain)"/>
    <property type="match status" value="1"/>
</dbReference>
<dbReference type="PANTHER" id="PTHR46577">
    <property type="entry name" value="HTH-TYPE TRANSCRIPTIONAL REGULATORY PROTEIN GABR"/>
    <property type="match status" value="1"/>
</dbReference>
<organism evidence="7 8">
    <name type="scientific">Caballeronia glathei</name>
    <dbReference type="NCBI Taxonomy" id="60547"/>
    <lineage>
        <taxon>Bacteria</taxon>
        <taxon>Pseudomonadati</taxon>
        <taxon>Pseudomonadota</taxon>
        <taxon>Betaproteobacteria</taxon>
        <taxon>Burkholderiales</taxon>
        <taxon>Burkholderiaceae</taxon>
        <taxon>Caballeronia</taxon>
    </lineage>
</organism>
<dbReference type="Gene3D" id="3.90.1150.10">
    <property type="entry name" value="Aspartate Aminotransferase, domain 1"/>
    <property type="match status" value="1"/>
</dbReference>
<dbReference type="InterPro" id="IPR004839">
    <property type="entry name" value="Aminotransferase_I/II_large"/>
</dbReference>